<evidence type="ECO:0000256" key="7">
    <source>
        <dbReference type="ARBA" id="ARBA00022741"/>
    </source>
</evidence>
<keyword evidence="6" id="KW-0808">Transferase</keyword>
<proteinExistence type="predicted"/>
<dbReference type="SMART" id="SM00504">
    <property type="entry name" value="Ubox"/>
    <property type="match status" value="1"/>
</dbReference>
<dbReference type="Proteomes" id="UP000188354">
    <property type="component" value="Chromosome LG02"/>
</dbReference>
<dbReference type="InterPro" id="IPR001245">
    <property type="entry name" value="Ser-Thr/Tyr_kinase_cat_dom"/>
</dbReference>
<evidence type="ECO:0000256" key="11">
    <source>
        <dbReference type="PROSITE-ProRule" id="PRU10141"/>
    </source>
</evidence>
<dbReference type="EC" id="2.3.2.27" evidence="4"/>
<dbReference type="SMART" id="SM00220">
    <property type="entry name" value="S_TKc"/>
    <property type="match status" value="1"/>
</dbReference>
<accession>A0A1J7HVP3</accession>
<dbReference type="Pfam" id="PF04564">
    <property type="entry name" value="U-box"/>
    <property type="match status" value="1"/>
</dbReference>
<gene>
    <name evidence="16" type="ORF">TanjilG_19212</name>
</gene>
<dbReference type="OMA" id="DTTHSRA"/>
<evidence type="ECO:0000256" key="12">
    <source>
        <dbReference type="SAM" id="Coils"/>
    </source>
</evidence>
<evidence type="ECO:0000256" key="9">
    <source>
        <dbReference type="ARBA" id="ARBA00022786"/>
    </source>
</evidence>
<dbReference type="Gene3D" id="3.30.40.10">
    <property type="entry name" value="Zinc/RING finger domain, C3HC4 (zinc finger)"/>
    <property type="match status" value="1"/>
</dbReference>
<evidence type="ECO:0000256" key="4">
    <source>
        <dbReference type="ARBA" id="ARBA00012483"/>
    </source>
</evidence>
<dbReference type="CDD" id="cd01989">
    <property type="entry name" value="USP_STK_Ubox_N"/>
    <property type="match status" value="1"/>
</dbReference>
<comment type="pathway">
    <text evidence="3">Protein modification; protein ubiquitination.</text>
</comment>
<dbReference type="Gene3D" id="3.30.200.20">
    <property type="entry name" value="Phosphorylase Kinase, domain 1"/>
    <property type="match status" value="1"/>
</dbReference>
<dbReference type="InterPro" id="IPR003613">
    <property type="entry name" value="Ubox_domain"/>
</dbReference>
<dbReference type="Pfam" id="PF07714">
    <property type="entry name" value="PK_Tyr_Ser-Thr"/>
    <property type="match status" value="1"/>
</dbReference>
<dbReference type="AlphaFoldDB" id="A0A1J7HVP3"/>
<dbReference type="InterPro" id="IPR014729">
    <property type="entry name" value="Rossmann-like_a/b/a_fold"/>
</dbReference>
<keyword evidence="17" id="KW-1185">Reference proteome</keyword>
<dbReference type="InterPro" id="IPR011009">
    <property type="entry name" value="Kinase-like_dom_sf"/>
</dbReference>
<feature type="compositionally biased region" description="Low complexity" evidence="13">
    <location>
        <begin position="229"/>
        <end position="239"/>
    </location>
</feature>
<evidence type="ECO:0000256" key="13">
    <source>
        <dbReference type="SAM" id="MobiDB-lite"/>
    </source>
</evidence>
<dbReference type="GO" id="GO:0005524">
    <property type="term" value="F:ATP binding"/>
    <property type="evidence" value="ECO:0007669"/>
    <property type="project" value="UniProtKB-UniRule"/>
</dbReference>
<dbReference type="InterPro" id="IPR017441">
    <property type="entry name" value="Protein_kinase_ATP_BS"/>
</dbReference>
<dbReference type="EMBL" id="CM007362">
    <property type="protein sequence ID" value="OIW16907.1"/>
    <property type="molecule type" value="Genomic_DNA"/>
</dbReference>
<feature type="domain" description="U-box" evidence="15">
    <location>
        <begin position="890"/>
        <end position="961"/>
    </location>
</feature>
<dbReference type="PROSITE" id="PS00107">
    <property type="entry name" value="PROTEIN_KINASE_ATP"/>
    <property type="match status" value="1"/>
</dbReference>
<feature type="compositionally biased region" description="Low complexity" evidence="13">
    <location>
        <begin position="398"/>
        <end position="408"/>
    </location>
</feature>
<feature type="region of interest" description="Disordered" evidence="13">
    <location>
        <begin position="229"/>
        <end position="251"/>
    </location>
</feature>
<evidence type="ECO:0000256" key="2">
    <source>
        <dbReference type="ARBA" id="ARBA00003861"/>
    </source>
</evidence>
<dbReference type="InterPro" id="IPR008271">
    <property type="entry name" value="Ser/Thr_kinase_AS"/>
</dbReference>
<dbReference type="SUPFAM" id="SSF52402">
    <property type="entry name" value="Adenine nucleotide alpha hydrolases-like"/>
    <property type="match status" value="1"/>
</dbReference>
<dbReference type="InterPro" id="IPR013083">
    <property type="entry name" value="Znf_RING/FYVE/PHD"/>
</dbReference>
<dbReference type="Gene3D" id="1.10.510.10">
    <property type="entry name" value="Transferase(Phosphotransferase) domain 1"/>
    <property type="match status" value="1"/>
</dbReference>
<dbReference type="Gene3D" id="3.40.50.620">
    <property type="entry name" value="HUPs"/>
    <property type="match status" value="1"/>
</dbReference>
<dbReference type="GO" id="GO:0016567">
    <property type="term" value="P:protein ubiquitination"/>
    <property type="evidence" value="ECO:0007669"/>
    <property type="project" value="UniProtKB-UniPathway"/>
</dbReference>
<dbReference type="InterPro" id="IPR000719">
    <property type="entry name" value="Prot_kinase_dom"/>
</dbReference>
<dbReference type="GO" id="GO:0061630">
    <property type="term" value="F:ubiquitin protein ligase activity"/>
    <property type="evidence" value="ECO:0007669"/>
    <property type="project" value="UniProtKB-EC"/>
</dbReference>
<evidence type="ECO:0000313" key="16">
    <source>
        <dbReference type="EMBL" id="OIW16907.1"/>
    </source>
</evidence>
<dbReference type="UniPathway" id="UPA00143"/>
<feature type="domain" description="Protein kinase" evidence="14">
    <location>
        <begin position="607"/>
        <end position="868"/>
    </location>
</feature>
<keyword evidence="8" id="KW-0418">Kinase</keyword>
<protein>
    <recommendedName>
        <fullName evidence="4">RING-type E3 ubiquitin transferase</fullName>
        <ecNumber evidence="4">2.3.2.27</ecNumber>
    </recommendedName>
</protein>
<evidence type="ECO:0000256" key="5">
    <source>
        <dbReference type="ARBA" id="ARBA00022527"/>
    </source>
</evidence>
<dbReference type="PROSITE" id="PS51698">
    <property type="entry name" value="U_BOX"/>
    <property type="match status" value="1"/>
</dbReference>
<feature type="binding site" evidence="11">
    <location>
        <position position="634"/>
    </location>
    <ligand>
        <name>ATP</name>
        <dbReference type="ChEBI" id="CHEBI:30616"/>
    </ligand>
</feature>
<evidence type="ECO:0000256" key="6">
    <source>
        <dbReference type="ARBA" id="ARBA00022679"/>
    </source>
</evidence>
<dbReference type="SUPFAM" id="SSF56112">
    <property type="entry name" value="Protein kinase-like (PK-like)"/>
    <property type="match status" value="1"/>
</dbReference>
<keyword evidence="10 11" id="KW-0067">ATP-binding</keyword>
<comment type="catalytic activity">
    <reaction evidence="1">
        <text>S-ubiquitinyl-[E2 ubiquitin-conjugating enzyme]-L-cysteine + [acceptor protein]-L-lysine = [E2 ubiquitin-conjugating enzyme]-L-cysteine + N(6)-ubiquitinyl-[acceptor protein]-L-lysine.</text>
        <dbReference type="EC" id="2.3.2.27"/>
    </reaction>
</comment>
<dbReference type="Gramene" id="OIW16907">
    <property type="protein sequence ID" value="OIW16907"/>
    <property type="gene ID" value="TanjilG_19212"/>
</dbReference>
<dbReference type="CDD" id="cd16655">
    <property type="entry name" value="RING-Ubox_WDSUB1-like"/>
    <property type="match status" value="1"/>
</dbReference>
<dbReference type="GO" id="GO:0004674">
    <property type="term" value="F:protein serine/threonine kinase activity"/>
    <property type="evidence" value="ECO:0007669"/>
    <property type="project" value="UniProtKB-KW"/>
</dbReference>
<comment type="function">
    <text evidence="2">Functions as an E3 ubiquitin ligase.</text>
</comment>
<feature type="coiled-coil region" evidence="12">
    <location>
        <begin position="508"/>
        <end position="548"/>
    </location>
</feature>
<evidence type="ECO:0000256" key="10">
    <source>
        <dbReference type="ARBA" id="ARBA00022840"/>
    </source>
</evidence>
<keyword evidence="12" id="KW-0175">Coiled coil</keyword>
<keyword evidence="7 11" id="KW-0547">Nucleotide-binding</keyword>
<keyword evidence="5" id="KW-0723">Serine/threonine-protein kinase</keyword>
<sequence length="961" mass="107443">MDSIQENSEHSSSSVIALAIKGNKKSKYVVQWALNKFVPEGMIIFKLIHVHPEGNVIPLSQVRSDVVTAFKNEVEWQTNQMLLPFKKLCEQRKVHVDVVILESDDVATAVAEEVAKGPTTKLVVGASSNGIFTSKHTGLSAKASICTPRFCTVYAVSKRKLLIRPSDVQIDESIMHDDASETSFSSNSSPKFTSTSQIDSGSVASYTHMHSSYLSTQQFRARSSKNKTLLSKSSSISKTNHSRGQSLDIGRENTAMSSARNSDFAQCRASSCKSIISDPGSSIYDQNFTKDVPLATELPSRNRQALQLNLLLELHLMAYLQVYAVSKRKLLIRPSDVQIDESIMHDDASETSFSSNSSPKFTSTSQIDSGSVASYTHMHSSYLSTQQFRARSSKNKTLLSKSSSISKTNHSRGQSLDIGRENTAMSSARNSDFAQCRASSCKSIISDPGSSIYDQNFTKDVPLATELPSRNRQANNNLELEKLRIKLRHAQGMHVVAQRENIDASRKLNELSKKRSEESMKLKEIIAKEEMAKKLANYQRRKYEAAEKEVKYLKECAEREATERKEVELKAIHAAKKKVKLKDALSGSSPQYRKFTWDEIMSATSSFSDDLKIGMGAYGIVYKCSLYHTTVAVKVLHSCGNHKTKQFQQELEILSKIRHPNLLLLLGACPDHGCLVYEYMENGNLEDRLLRKNSTAPIPWFERYRIAWEIASALAFLHSSKPTPIIHRDLKPANILLGRNLVSKIGDIGLSIMLNSDNLSTMYKDTEPVGTLCYIDPEYQRSGVISPKSDVYAFGMVILQLLTAKPAIALTHVVERAIDAGNLTDILDPMAGTWPIHETLDLARLGLKCAELQRRDRPDLKDHVLPTLERLKEVADRTQHSASVVTIKPRPPNHFICPILQDVMDDPCVAADGYTYDCKAIEKWFQENDKSPITNMILPHKNLIPNYTLLSAIIEWKSRKF</sequence>
<keyword evidence="9" id="KW-0833">Ubl conjugation pathway</keyword>
<feature type="region of interest" description="Disordered" evidence="13">
    <location>
        <begin position="398"/>
        <end position="420"/>
    </location>
</feature>
<name>A0A1J7HVP3_LUPAN</name>
<dbReference type="SUPFAM" id="SSF57850">
    <property type="entry name" value="RING/U-box"/>
    <property type="match status" value="1"/>
</dbReference>
<evidence type="ECO:0000313" key="17">
    <source>
        <dbReference type="Proteomes" id="UP000188354"/>
    </source>
</evidence>
<evidence type="ECO:0000256" key="3">
    <source>
        <dbReference type="ARBA" id="ARBA00004906"/>
    </source>
</evidence>
<dbReference type="PROSITE" id="PS00108">
    <property type="entry name" value="PROTEIN_KINASE_ST"/>
    <property type="match status" value="1"/>
</dbReference>
<evidence type="ECO:0000256" key="1">
    <source>
        <dbReference type="ARBA" id="ARBA00000900"/>
    </source>
</evidence>
<evidence type="ECO:0000256" key="8">
    <source>
        <dbReference type="ARBA" id="ARBA00022777"/>
    </source>
</evidence>
<reference evidence="16 17" key="1">
    <citation type="journal article" date="2017" name="Plant Biotechnol. J.">
        <title>A comprehensive draft genome sequence for lupin (Lupinus angustifolius), an emerging health food: insights into plant-microbe interactions and legume evolution.</title>
        <authorList>
            <person name="Hane J.K."/>
            <person name="Ming Y."/>
            <person name="Kamphuis L.G."/>
            <person name="Nelson M.N."/>
            <person name="Garg G."/>
            <person name="Atkins C.A."/>
            <person name="Bayer P.E."/>
            <person name="Bravo A."/>
            <person name="Bringans S."/>
            <person name="Cannon S."/>
            <person name="Edwards D."/>
            <person name="Foley R."/>
            <person name="Gao L.L."/>
            <person name="Harrison M.J."/>
            <person name="Huang W."/>
            <person name="Hurgobin B."/>
            <person name="Li S."/>
            <person name="Liu C.W."/>
            <person name="McGrath A."/>
            <person name="Morahan G."/>
            <person name="Murray J."/>
            <person name="Weller J."/>
            <person name="Jian J."/>
            <person name="Singh K.B."/>
        </authorList>
    </citation>
    <scope>NUCLEOTIDE SEQUENCE [LARGE SCALE GENOMIC DNA]</scope>
    <source>
        <strain evidence="17">cv. Tanjil</strain>
        <tissue evidence="16">Whole plant</tissue>
    </source>
</reference>
<dbReference type="PROSITE" id="PS50011">
    <property type="entry name" value="PROTEIN_KINASE_DOM"/>
    <property type="match status" value="1"/>
</dbReference>
<evidence type="ECO:0000259" key="14">
    <source>
        <dbReference type="PROSITE" id="PS50011"/>
    </source>
</evidence>
<dbReference type="PANTHER" id="PTHR45647:SF15">
    <property type="entry name" value="U-BOX DOMAIN-CONTAINING PROTEIN 35"/>
    <property type="match status" value="1"/>
</dbReference>
<dbReference type="InterPro" id="IPR051348">
    <property type="entry name" value="U-box_ubiquitin_ligases"/>
</dbReference>
<dbReference type="PANTHER" id="PTHR45647">
    <property type="entry name" value="OS02G0152300 PROTEIN"/>
    <property type="match status" value="1"/>
</dbReference>
<evidence type="ECO:0000259" key="15">
    <source>
        <dbReference type="PROSITE" id="PS51698"/>
    </source>
</evidence>
<organism evidence="16 17">
    <name type="scientific">Lupinus angustifolius</name>
    <name type="common">Narrow-leaved blue lupine</name>
    <dbReference type="NCBI Taxonomy" id="3871"/>
    <lineage>
        <taxon>Eukaryota</taxon>
        <taxon>Viridiplantae</taxon>
        <taxon>Streptophyta</taxon>
        <taxon>Embryophyta</taxon>
        <taxon>Tracheophyta</taxon>
        <taxon>Spermatophyta</taxon>
        <taxon>Magnoliopsida</taxon>
        <taxon>eudicotyledons</taxon>
        <taxon>Gunneridae</taxon>
        <taxon>Pentapetalae</taxon>
        <taxon>rosids</taxon>
        <taxon>fabids</taxon>
        <taxon>Fabales</taxon>
        <taxon>Fabaceae</taxon>
        <taxon>Papilionoideae</taxon>
        <taxon>50 kb inversion clade</taxon>
        <taxon>genistoids sensu lato</taxon>
        <taxon>core genistoids</taxon>
        <taxon>Genisteae</taxon>
        <taxon>Lupinus</taxon>
    </lineage>
</organism>